<proteinExistence type="predicted"/>
<protein>
    <submittedName>
        <fullName evidence="2">Uncharacterized protein</fullName>
    </submittedName>
</protein>
<evidence type="ECO:0000256" key="1">
    <source>
        <dbReference type="SAM" id="MobiDB-lite"/>
    </source>
</evidence>
<feature type="region of interest" description="Disordered" evidence="1">
    <location>
        <begin position="1"/>
        <end position="21"/>
    </location>
</feature>
<feature type="compositionally biased region" description="Low complexity" evidence="1">
    <location>
        <begin position="149"/>
        <end position="168"/>
    </location>
</feature>
<sequence>MTRWSDLTDRDHHDHPGGRRWDGRVLGERRAGRLELCRHAAPLYVAGARLVERGARLRAGDPVPFLLSVPSRPTGAVEPHELVARLAEYGRLGVRPGPADLGQALLRCGGPIDPEVVRVAKKSELEEGPGWLPGCGRAVCPDRRGGGSASPVSPSVPAGAGEQGQAAGPWWVTRRSRAAVRPRRFWSLFRKFEPHIGCPHASLPDGRDAHTVATLPRHPEIAAARC</sequence>
<gene>
    <name evidence="2" type="ORF">WKI68_41800</name>
</gene>
<evidence type="ECO:0000313" key="2">
    <source>
        <dbReference type="EMBL" id="MEJ8645989.1"/>
    </source>
</evidence>
<keyword evidence="3" id="KW-1185">Reference proteome</keyword>
<feature type="region of interest" description="Disordered" evidence="1">
    <location>
        <begin position="143"/>
        <end position="168"/>
    </location>
</feature>
<accession>A0ABU8UDM3</accession>
<name>A0ABU8UDM3_9ACTN</name>
<organism evidence="2 3">
    <name type="scientific">Streptomyces caledonius</name>
    <dbReference type="NCBI Taxonomy" id="3134107"/>
    <lineage>
        <taxon>Bacteria</taxon>
        <taxon>Bacillati</taxon>
        <taxon>Actinomycetota</taxon>
        <taxon>Actinomycetes</taxon>
        <taxon>Kitasatosporales</taxon>
        <taxon>Streptomycetaceae</taxon>
        <taxon>Streptomyces</taxon>
    </lineage>
</organism>
<dbReference type="EMBL" id="JBBKAM010000004">
    <property type="protein sequence ID" value="MEJ8645989.1"/>
    <property type="molecule type" value="Genomic_DNA"/>
</dbReference>
<comment type="caution">
    <text evidence="2">The sequence shown here is derived from an EMBL/GenBank/DDBJ whole genome shotgun (WGS) entry which is preliminary data.</text>
</comment>
<reference evidence="2 3" key="1">
    <citation type="submission" date="2024-03" db="EMBL/GenBank/DDBJ databases">
        <title>Novel Streptomyces species of biotechnological and ecological value are a feature of Machair soil.</title>
        <authorList>
            <person name="Prole J.R."/>
            <person name="Goodfellow M."/>
            <person name="Allenby N."/>
            <person name="Ward A.C."/>
        </authorList>
    </citation>
    <scope>NUCLEOTIDE SEQUENCE [LARGE SCALE GENOMIC DNA]</scope>
    <source>
        <strain evidence="2 3">MS1.HAVA.3</strain>
    </source>
</reference>
<dbReference type="Proteomes" id="UP001382904">
    <property type="component" value="Unassembled WGS sequence"/>
</dbReference>
<evidence type="ECO:0000313" key="3">
    <source>
        <dbReference type="Proteomes" id="UP001382904"/>
    </source>
</evidence>